<dbReference type="Proteomes" id="UP000285120">
    <property type="component" value="Unassembled WGS sequence"/>
</dbReference>
<keyword evidence="2" id="KW-1185">Reference proteome</keyword>
<dbReference type="AlphaFoldDB" id="A0A419V452"/>
<reference evidence="1 2" key="1">
    <citation type="submission" date="2018-09" db="EMBL/GenBank/DDBJ databases">
        <title>Genomic Encyclopedia of Archaeal and Bacterial Type Strains, Phase II (KMG-II): from individual species to whole genera.</title>
        <authorList>
            <person name="Goeker M."/>
        </authorList>
    </citation>
    <scope>NUCLEOTIDE SEQUENCE [LARGE SCALE GENOMIC DNA]</scope>
    <source>
        <strain evidence="1 2">DSM 17008</strain>
    </source>
</reference>
<dbReference type="EMBL" id="RAPK01000008">
    <property type="protein sequence ID" value="RKD73222.1"/>
    <property type="molecule type" value="Genomic_DNA"/>
</dbReference>
<name>A0A419V452_9BACL</name>
<protein>
    <submittedName>
        <fullName evidence="1">Uncharacterized protein</fullName>
    </submittedName>
</protein>
<comment type="caution">
    <text evidence="1">The sequence shown here is derived from an EMBL/GenBank/DDBJ whole genome shotgun (WGS) entry which is preliminary data.</text>
</comment>
<organism evidence="1 2">
    <name type="scientific">Sinobaca qinghaiensis</name>
    <dbReference type="NCBI Taxonomy" id="342944"/>
    <lineage>
        <taxon>Bacteria</taxon>
        <taxon>Bacillati</taxon>
        <taxon>Bacillota</taxon>
        <taxon>Bacilli</taxon>
        <taxon>Bacillales</taxon>
        <taxon>Sporolactobacillaceae</taxon>
        <taxon>Sinobaca</taxon>
    </lineage>
</organism>
<sequence>MKNFFMNVLETMYQTSKTQADQMLSEYNEGKGLNDHYFFN</sequence>
<evidence type="ECO:0000313" key="1">
    <source>
        <dbReference type="EMBL" id="RKD73222.1"/>
    </source>
</evidence>
<gene>
    <name evidence="1" type="ORF">ATL39_1513</name>
</gene>
<evidence type="ECO:0000313" key="2">
    <source>
        <dbReference type="Proteomes" id="UP000285120"/>
    </source>
</evidence>
<accession>A0A419V452</accession>
<proteinExistence type="predicted"/>
<dbReference type="RefSeq" id="WP_256497893.1">
    <property type="nucleotide sequence ID" value="NZ_RAPK01000008.1"/>
</dbReference>